<evidence type="ECO:0000313" key="1">
    <source>
        <dbReference type="EMBL" id="KAK3699637.1"/>
    </source>
</evidence>
<dbReference type="EMBL" id="JAUTXU010000195">
    <property type="protein sequence ID" value="KAK3699637.1"/>
    <property type="molecule type" value="Genomic_DNA"/>
</dbReference>
<accession>A0ACC3MPP8</accession>
<proteinExistence type="predicted"/>
<evidence type="ECO:0000313" key="2">
    <source>
        <dbReference type="Proteomes" id="UP001281147"/>
    </source>
</evidence>
<organism evidence="1 2">
    <name type="scientific">Vermiconidia calcicola</name>
    <dbReference type="NCBI Taxonomy" id="1690605"/>
    <lineage>
        <taxon>Eukaryota</taxon>
        <taxon>Fungi</taxon>
        <taxon>Dikarya</taxon>
        <taxon>Ascomycota</taxon>
        <taxon>Pezizomycotina</taxon>
        <taxon>Dothideomycetes</taxon>
        <taxon>Dothideomycetidae</taxon>
        <taxon>Mycosphaerellales</taxon>
        <taxon>Extremaceae</taxon>
        <taxon>Vermiconidia</taxon>
    </lineage>
</organism>
<keyword evidence="2" id="KW-1185">Reference proteome</keyword>
<gene>
    <name evidence="1" type="ORF">LTR37_016373</name>
</gene>
<name>A0ACC3MPP8_9PEZI</name>
<sequence length="92" mass="10008">MAIGREKQQSGFGRAVVAKADHLGTEASSVTSKTDSEAQVAKIKGVQRKIDIKLLAWYCFVYLIVRIHITNITNTAIMTKRQATTSKPSSAA</sequence>
<protein>
    <submittedName>
        <fullName evidence="1">Uncharacterized protein</fullName>
    </submittedName>
</protein>
<comment type="caution">
    <text evidence="1">The sequence shown here is derived from an EMBL/GenBank/DDBJ whole genome shotgun (WGS) entry which is preliminary data.</text>
</comment>
<dbReference type="Proteomes" id="UP001281147">
    <property type="component" value="Unassembled WGS sequence"/>
</dbReference>
<reference evidence="1" key="1">
    <citation type="submission" date="2023-07" db="EMBL/GenBank/DDBJ databases">
        <title>Black Yeasts Isolated from many extreme environments.</title>
        <authorList>
            <person name="Coleine C."/>
            <person name="Stajich J.E."/>
            <person name="Selbmann L."/>
        </authorList>
    </citation>
    <scope>NUCLEOTIDE SEQUENCE</scope>
    <source>
        <strain evidence="1">CCFEE 5714</strain>
    </source>
</reference>